<dbReference type="RefSeq" id="WP_149736010.1">
    <property type="nucleotide sequence ID" value="NZ_FQZD01000041.1"/>
</dbReference>
<keyword evidence="2" id="KW-1185">Reference proteome</keyword>
<dbReference type="InterPro" id="IPR008029">
    <property type="entry name" value="Phage_T7_Gp3_endoDNaseI"/>
</dbReference>
<keyword evidence="1" id="KW-0378">Hydrolase</keyword>
<protein>
    <submittedName>
        <fullName evidence="1">Phage endonuclease I</fullName>
    </submittedName>
</protein>
<evidence type="ECO:0000313" key="1">
    <source>
        <dbReference type="EMBL" id="SHJ81953.1"/>
    </source>
</evidence>
<dbReference type="GO" id="GO:0015074">
    <property type="term" value="P:DNA integration"/>
    <property type="evidence" value="ECO:0007669"/>
    <property type="project" value="InterPro"/>
</dbReference>
<keyword evidence="1" id="KW-0540">Nuclease</keyword>
<evidence type="ECO:0000313" key="2">
    <source>
        <dbReference type="Proteomes" id="UP000322917"/>
    </source>
</evidence>
<sequence length="154" mass="17569">MATKRTFSRRGGWSEHVTSTYRSGLEEGIAGQLENAGVPVAFEKYYLEYTIPASVHKYTPDFLLPNGIIVESKGLFESEDRKKHLLVKAQYPHLDIRFIFSNPNQKLYKGSPTTYAMWCEKYGFLYAKKLIPLAWLKEKPKDTTGLQTKKGGKS</sequence>
<reference evidence="1 2" key="1">
    <citation type="submission" date="2016-11" db="EMBL/GenBank/DDBJ databases">
        <authorList>
            <person name="Varghese N."/>
            <person name="Submissions S."/>
        </authorList>
    </citation>
    <scope>NUCLEOTIDE SEQUENCE [LARGE SCALE GENOMIC DNA]</scope>
    <source>
        <strain evidence="1 2">DSM 15287</strain>
    </source>
</reference>
<keyword evidence="1" id="KW-0255">Endonuclease</keyword>
<dbReference type="OrthoDB" id="1634609at2"/>
<organism evidence="1 2">
    <name type="scientific">Propionispora hippei DSM 15287</name>
    <dbReference type="NCBI Taxonomy" id="1123003"/>
    <lineage>
        <taxon>Bacteria</taxon>
        <taxon>Bacillati</taxon>
        <taxon>Bacillota</taxon>
        <taxon>Negativicutes</taxon>
        <taxon>Selenomonadales</taxon>
        <taxon>Sporomusaceae</taxon>
        <taxon>Propionispora</taxon>
    </lineage>
</organism>
<accession>A0A1M6MF23</accession>
<dbReference type="GO" id="GO:0016032">
    <property type="term" value="P:viral process"/>
    <property type="evidence" value="ECO:0007669"/>
    <property type="project" value="InterPro"/>
</dbReference>
<dbReference type="Gene3D" id="3.40.91.30">
    <property type="match status" value="1"/>
</dbReference>
<dbReference type="InterPro" id="IPR011335">
    <property type="entry name" value="Restrct_endonuc-II-like"/>
</dbReference>
<dbReference type="CDD" id="cd22324">
    <property type="entry name" value="Endonuclease_I"/>
    <property type="match status" value="1"/>
</dbReference>
<dbReference type="SUPFAM" id="SSF52980">
    <property type="entry name" value="Restriction endonuclease-like"/>
    <property type="match status" value="1"/>
</dbReference>
<dbReference type="GO" id="GO:0008833">
    <property type="term" value="F:deoxyribonuclease IV (phage-T4-induced) activity"/>
    <property type="evidence" value="ECO:0007669"/>
    <property type="project" value="InterPro"/>
</dbReference>
<name>A0A1M6MF23_9FIRM</name>
<dbReference type="Proteomes" id="UP000322917">
    <property type="component" value="Unassembled WGS sequence"/>
</dbReference>
<dbReference type="Pfam" id="PF05367">
    <property type="entry name" value="Phage_endo_I"/>
    <property type="match status" value="1"/>
</dbReference>
<gene>
    <name evidence="1" type="ORF">SAMN02745170_03409</name>
</gene>
<proteinExistence type="predicted"/>
<dbReference type="AlphaFoldDB" id="A0A1M6MF23"/>
<dbReference type="EMBL" id="FQZD01000041">
    <property type="protein sequence ID" value="SHJ81953.1"/>
    <property type="molecule type" value="Genomic_DNA"/>
</dbReference>